<reference evidence="1 2" key="1">
    <citation type="journal article" date="2015" name="Int. J. Syst. Evol. Microbiol.">
        <title>Streptomyces gilvifuscus sp. nov., an actinomycete that produces antibacterial compounds isolated from soil.</title>
        <authorList>
            <person name="Nguyen T.M."/>
            <person name="Kim J."/>
        </authorList>
    </citation>
    <scope>NUCLEOTIDE SEQUENCE [LARGE SCALE GENOMIC DNA]</scope>
    <source>
        <strain evidence="1 2">T113</strain>
    </source>
</reference>
<organism evidence="1 2">
    <name type="scientific">Streptomyces gilvifuscus</name>
    <dbReference type="NCBI Taxonomy" id="1550617"/>
    <lineage>
        <taxon>Bacteria</taxon>
        <taxon>Bacillati</taxon>
        <taxon>Actinomycetota</taxon>
        <taxon>Actinomycetes</taxon>
        <taxon>Kitasatosporales</taxon>
        <taxon>Streptomycetaceae</taxon>
        <taxon>Streptomyces</taxon>
    </lineage>
</organism>
<accession>A0ABT5G3Q4</accession>
<name>A0ABT5G3Q4_9ACTN</name>
<keyword evidence="2" id="KW-1185">Reference proteome</keyword>
<dbReference type="RefSeq" id="WP_272177885.1">
    <property type="nucleotide sequence ID" value="NZ_JAQOSK010000017.1"/>
</dbReference>
<proteinExistence type="predicted"/>
<dbReference type="Proteomes" id="UP001221328">
    <property type="component" value="Unassembled WGS sequence"/>
</dbReference>
<gene>
    <name evidence="1" type="ORF">PO587_34120</name>
</gene>
<evidence type="ECO:0000313" key="1">
    <source>
        <dbReference type="EMBL" id="MDC2959475.1"/>
    </source>
</evidence>
<protein>
    <submittedName>
        <fullName evidence="1">Uncharacterized protein</fullName>
    </submittedName>
</protein>
<comment type="caution">
    <text evidence="1">The sequence shown here is derived from an EMBL/GenBank/DDBJ whole genome shotgun (WGS) entry which is preliminary data.</text>
</comment>
<sequence>MTADHEAHPAHLLLHADWSRLVKQWATTAGLPVHDEDTHVSLDVTRRQAAADDLHVHLTTSSRFLVAFITNGRTLGPGELARAAAAANAWNIEQLMPTLSVWNVRGKQPHLAGVCTLPLLCRMSQPDFDATASGWIDQATTMFARCREVFRL</sequence>
<dbReference type="EMBL" id="JAQOSK010000017">
    <property type="protein sequence ID" value="MDC2959475.1"/>
    <property type="molecule type" value="Genomic_DNA"/>
</dbReference>
<evidence type="ECO:0000313" key="2">
    <source>
        <dbReference type="Proteomes" id="UP001221328"/>
    </source>
</evidence>